<dbReference type="Pfam" id="PF00211">
    <property type="entry name" value="Guanylate_cyc"/>
    <property type="match status" value="1"/>
</dbReference>
<dbReference type="RefSeq" id="WP_220226380.1">
    <property type="nucleotide sequence ID" value="NZ_JAICBX010000001.1"/>
</dbReference>
<feature type="domain" description="Guanylate cyclase" evidence="1">
    <location>
        <begin position="208"/>
        <end position="333"/>
    </location>
</feature>
<dbReference type="CDD" id="cd07302">
    <property type="entry name" value="CHD"/>
    <property type="match status" value="1"/>
</dbReference>
<dbReference type="PROSITE" id="PS50125">
    <property type="entry name" value="GUANYLATE_CYCLASE_2"/>
    <property type="match status" value="1"/>
</dbReference>
<evidence type="ECO:0000313" key="2">
    <source>
        <dbReference type="EMBL" id="MBW8635651.1"/>
    </source>
</evidence>
<comment type="caution">
    <text evidence="2">The sequence shown here is derived from an EMBL/GenBank/DDBJ whole genome shotgun (WGS) entry which is preliminary data.</text>
</comment>
<dbReference type="InterPro" id="IPR050697">
    <property type="entry name" value="Adenylyl/Guanylyl_Cyclase_3/4"/>
</dbReference>
<dbReference type="GO" id="GO:0006171">
    <property type="term" value="P:cAMP biosynthetic process"/>
    <property type="evidence" value="ECO:0007669"/>
    <property type="project" value="TreeGrafter"/>
</dbReference>
<evidence type="ECO:0000259" key="1">
    <source>
        <dbReference type="PROSITE" id="PS50125"/>
    </source>
</evidence>
<gene>
    <name evidence="2" type="ORF">K1W69_00510</name>
</gene>
<protein>
    <submittedName>
        <fullName evidence="2">Adenylate/guanylate cyclase domain-containing protein</fullName>
    </submittedName>
</protein>
<dbReference type="PANTHER" id="PTHR43081:SF11">
    <property type="entry name" value="BLR2264 PROTEIN"/>
    <property type="match status" value="1"/>
</dbReference>
<organism evidence="2 3">
    <name type="scientific">Flavimaribacter sediminis</name>
    <dbReference type="NCBI Taxonomy" id="2865987"/>
    <lineage>
        <taxon>Bacteria</taxon>
        <taxon>Pseudomonadati</taxon>
        <taxon>Pseudomonadota</taxon>
        <taxon>Alphaproteobacteria</taxon>
        <taxon>Hyphomicrobiales</taxon>
        <taxon>Rhizobiaceae</taxon>
        <taxon>Flavimaribacter</taxon>
    </lineage>
</organism>
<dbReference type="AlphaFoldDB" id="A0AAE2ZGA1"/>
<dbReference type="GO" id="GO:0004016">
    <property type="term" value="F:adenylate cyclase activity"/>
    <property type="evidence" value="ECO:0007669"/>
    <property type="project" value="UniProtKB-ARBA"/>
</dbReference>
<name>A0AAE2ZGA1_9HYPH</name>
<reference evidence="2" key="1">
    <citation type="submission" date="2021-08" db="EMBL/GenBank/DDBJ databases">
        <title>Hoeflea bacterium WL0058 sp. nov., isolated from the sediment.</title>
        <authorList>
            <person name="Wang L."/>
            <person name="Zhang D."/>
        </authorList>
    </citation>
    <scope>NUCLEOTIDE SEQUENCE</scope>
    <source>
        <strain evidence="2">WL0058</strain>
    </source>
</reference>
<dbReference type="Gene3D" id="3.30.70.1230">
    <property type="entry name" value="Nucleotide cyclase"/>
    <property type="match status" value="1"/>
</dbReference>
<keyword evidence="3" id="KW-1185">Reference proteome</keyword>
<dbReference type="Proteomes" id="UP001196509">
    <property type="component" value="Unassembled WGS sequence"/>
</dbReference>
<dbReference type="InterPro" id="IPR001054">
    <property type="entry name" value="A/G_cyclase"/>
</dbReference>
<dbReference type="SMART" id="SM00044">
    <property type="entry name" value="CYCc"/>
    <property type="match status" value="1"/>
</dbReference>
<dbReference type="PANTHER" id="PTHR43081">
    <property type="entry name" value="ADENYLATE CYCLASE, TERMINAL-DIFFERENTIATION SPECIFIC-RELATED"/>
    <property type="match status" value="1"/>
</dbReference>
<dbReference type="GO" id="GO:0035556">
    <property type="term" value="P:intracellular signal transduction"/>
    <property type="evidence" value="ECO:0007669"/>
    <property type="project" value="InterPro"/>
</dbReference>
<proteinExistence type="predicted"/>
<evidence type="ECO:0000313" key="3">
    <source>
        <dbReference type="Proteomes" id="UP001196509"/>
    </source>
</evidence>
<sequence>MVSADKVIEWLVTSGSRCSSPAELLAGYCERLGEADIPVDRSTLGAPLLHPIAQSSYVFWDVETGSSQRWFQWTADALETMRASPIYPVYTEGRSSRLLLADEEDRARFPIGADLWDEGYFEYLALALSFSDGSWKVLTLATKNAEGFSDCDRREVDKTLPALALVFEGFIARNTARTLMETYVGKRAGLRVLDGEIARGDGSRIDAVIWFCDLRNYTALSEKHGEEELLAILNAYFELVTNAVENNGGEVLKFIGDAMLAVFPVDGDGEQAVKRAEDAAFEALATWRKQGTDRFAFGVALHPGEVFYGNIGGGARLDFTVIGAAVNMASRIESLAGDLGEPLLVSQAIVERSSRSWREIGAYDLKGVSDPVTVFAPEA</sequence>
<dbReference type="InterPro" id="IPR029787">
    <property type="entry name" value="Nucleotide_cyclase"/>
</dbReference>
<accession>A0AAE2ZGA1</accession>
<dbReference type="SUPFAM" id="SSF55073">
    <property type="entry name" value="Nucleotide cyclase"/>
    <property type="match status" value="1"/>
</dbReference>
<dbReference type="EMBL" id="JAICBX010000001">
    <property type="protein sequence ID" value="MBW8635651.1"/>
    <property type="molecule type" value="Genomic_DNA"/>
</dbReference>